<proteinExistence type="inferred from homology"/>
<name>A0A7Z8NS59_9CELL</name>
<dbReference type="AlphaFoldDB" id="A0A7Z8NS59"/>
<dbReference type="PANTHER" id="PTHR42982">
    <property type="entry name" value="SEC-INDEPENDENT PROTEIN TRANSLOCASE PROTEIN TATA"/>
    <property type="match status" value="1"/>
</dbReference>
<keyword evidence="7 9" id="KW-0811">Translocation</keyword>
<feature type="compositionally biased region" description="Pro residues" evidence="10">
    <location>
        <begin position="54"/>
        <end position="68"/>
    </location>
</feature>
<evidence type="ECO:0000256" key="1">
    <source>
        <dbReference type="ARBA" id="ARBA00004162"/>
    </source>
</evidence>
<evidence type="ECO:0000313" key="12">
    <source>
        <dbReference type="Proteomes" id="UP000308121"/>
    </source>
</evidence>
<evidence type="ECO:0000256" key="4">
    <source>
        <dbReference type="ARBA" id="ARBA00022692"/>
    </source>
</evidence>
<evidence type="ECO:0000313" key="11">
    <source>
        <dbReference type="EMBL" id="TKR23706.1"/>
    </source>
</evidence>
<keyword evidence="6 9" id="KW-1133">Transmembrane helix</keyword>
<evidence type="ECO:0000256" key="7">
    <source>
        <dbReference type="ARBA" id="ARBA00023010"/>
    </source>
</evidence>
<gene>
    <name evidence="9 11" type="primary">tatA</name>
    <name evidence="11" type="ORF">FA014_09895</name>
</gene>
<accession>A0A7Z8NS59</accession>
<comment type="caution">
    <text evidence="11">The sequence shown here is derived from an EMBL/GenBank/DDBJ whole genome shotgun (WGS) entry which is preliminary data.</text>
</comment>
<dbReference type="OrthoDB" id="5245163at2"/>
<keyword evidence="2 9" id="KW-0813">Transport</keyword>
<evidence type="ECO:0000256" key="2">
    <source>
        <dbReference type="ARBA" id="ARBA00022448"/>
    </source>
</evidence>
<dbReference type="RefSeq" id="WP_154729521.1">
    <property type="nucleotide sequence ID" value="NZ_SZYE01000066.1"/>
</dbReference>
<dbReference type="PANTHER" id="PTHR42982:SF8">
    <property type="entry name" value="SEC-INDEPENDENT PROTEIN TRANSLOCASE PROTEIN TATA"/>
    <property type="match status" value="1"/>
</dbReference>
<dbReference type="Proteomes" id="UP000308121">
    <property type="component" value="Unassembled WGS sequence"/>
</dbReference>
<dbReference type="Pfam" id="PF02416">
    <property type="entry name" value="TatA_B_E"/>
    <property type="match status" value="1"/>
</dbReference>
<feature type="region of interest" description="Disordered" evidence="10">
    <location>
        <begin position="45"/>
        <end position="102"/>
    </location>
</feature>
<dbReference type="EMBL" id="SZYE01000066">
    <property type="protein sequence ID" value="TKR23706.1"/>
    <property type="molecule type" value="Genomic_DNA"/>
</dbReference>
<dbReference type="InterPro" id="IPR003369">
    <property type="entry name" value="TatA/B/E"/>
</dbReference>
<evidence type="ECO:0000256" key="3">
    <source>
        <dbReference type="ARBA" id="ARBA00022475"/>
    </source>
</evidence>
<feature type="compositionally biased region" description="Low complexity" evidence="10">
    <location>
        <begin position="75"/>
        <end position="84"/>
    </location>
</feature>
<keyword evidence="3 9" id="KW-1003">Cell membrane</keyword>
<sequence length="102" mass="10606">MNALKPWHIVVLLVVILLLFGARRLPDLAKSVGESLRIFKREVKDLAEDEPRTVPAPPPTAAPAPPLAQGPVVNPAPSAAPAPSLDQPGQQPPASGSTTPSV</sequence>
<dbReference type="HAMAP" id="MF_00236">
    <property type="entry name" value="TatA_E"/>
    <property type="match status" value="1"/>
</dbReference>
<evidence type="ECO:0000256" key="9">
    <source>
        <dbReference type="HAMAP-Rule" id="MF_00236"/>
    </source>
</evidence>
<evidence type="ECO:0000256" key="10">
    <source>
        <dbReference type="SAM" id="MobiDB-lite"/>
    </source>
</evidence>
<protein>
    <recommendedName>
        <fullName evidence="9">Sec-independent protein translocase protein TatA</fullName>
    </recommendedName>
</protein>
<dbReference type="NCBIfam" id="NF001854">
    <property type="entry name" value="PRK00575.1"/>
    <property type="match status" value="1"/>
</dbReference>
<dbReference type="InterPro" id="IPR006312">
    <property type="entry name" value="TatA/E"/>
</dbReference>
<dbReference type="GO" id="GO:0008320">
    <property type="term" value="F:protein transmembrane transporter activity"/>
    <property type="evidence" value="ECO:0007669"/>
    <property type="project" value="UniProtKB-UniRule"/>
</dbReference>
<keyword evidence="5 9" id="KW-0653">Protein transport</keyword>
<dbReference type="GO" id="GO:0033281">
    <property type="term" value="C:TAT protein transport complex"/>
    <property type="evidence" value="ECO:0007669"/>
    <property type="project" value="UniProtKB-UniRule"/>
</dbReference>
<evidence type="ECO:0000256" key="6">
    <source>
        <dbReference type="ARBA" id="ARBA00022989"/>
    </source>
</evidence>
<evidence type="ECO:0000256" key="8">
    <source>
        <dbReference type="ARBA" id="ARBA00023136"/>
    </source>
</evidence>
<reference evidence="11 12" key="1">
    <citation type="submission" date="2019-05" db="EMBL/GenBank/DDBJ databases">
        <title>Genome sequence of Cellulomonas hominis strain CS1.</title>
        <authorList>
            <person name="Belmont J."/>
            <person name="Maclea K.S."/>
        </authorList>
    </citation>
    <scope>NUCLEOTIDE SEQUENCE [LARGE SCALE GENOMIC DNA]</scope>
    <source>
        <strain evidence="11 12">CS1</strain>
    </source>
</reference>
<dbReference type="Gene3D" id="1.20.5.3310">
    <property type="match status" value="1"/>
</dbReference>
<comment type="subunit">
    <text evidence="9">The Tat system comprises two distinct complexes: a TatABC complex, containing multiple copies of TatA, TatB and TatC subunits, and a separate TatA complex, containing only TatA subunits. Substrates initially bind to the TatABC complex, which probably triggers association of the separate TatA complex to form the active translocon.</text>
</comment>
<dbReference type="GO" id="GO:0043953">
    <property type="term" value="P:protein transport by the Tat complex"/>
    <property type="evidence" value="ECO:0007669"/>
    <property type="project" value="UniProtKB-UniRule"/>
</dbReference>
<organism evidence="11 12">
    <name type="scientific">Cellulomonas hominis</name>
    <dbReference type="NCBI Taxonomy" id="156981"/>
    <lineage>
        <taxon>Bacteria</taxon>
        <taxon>Bacillati</taxon>
        <taxon>Actinomycetota</taxon>
        <taxon>Actinomycetes</taxon>
        <taxon>Micrococcales</taxon>
        <taxon>Cellulomonadaceae</taxon>
        <taxon>Cellulomonas</taxon>
    </lineage>
</organism>
<evidence type="ECO:0000256" key="5">
    <source>
        <dbReference type="ARBA" id="ARBA00022927"/>
    </source>
</evidence>
<comment type="subcellular location">
    <subcellularLocation>
        <location evidence="1 9">Cell membrane</location>
        <topology evidence="1 9">Single-pass membrane protein</topology>
    </subcellularLocation>
</comment>
<feature type="compositionally biased region" description="Polar residues" evidence="10">
    <location>
        <begin position="87"/>
        <end position="102"/>
    </location>
</feature>
<comment type="function">
    <text evidence="9">Part of the twin-arginine translocation (Tat) system that transports large folded proteins containing a characteristic twin-arginine motif in their signal peptide across membranes. TatA could form the protein-conducting channel of the Tat system.</text>
</comment>
<comment type="similarity">
    <text evidence="9">Belongs to the TatA/E family.</text>
</comment>
<dbReference type="NCBIfam" id="TIGR01411">
    <property type="entry name" value="tatAE"/>
    <property type="match status" value="1"/>
</dbReference>
<keyword evidence="8 9" id="KW-0472">Membrane</keyword>
<keyword evidence="4 9" id="KW-0812">Transmembrane</keyword>